<evidence type="ECO:0008006" key="3">
    <source>
        <dbReference type="Google" id="ProtNLM"/>
    </source>
</evidence>
<dbReference type="InterPro" id="IPR041895">
    <property type="entry name" value="ArdA_dom1"/>
</dbReference>
<dbReference type="RefSeq" id="WP_120721019.1">
    <property type="nucleotide sequence ID" value="NZ_CP032698.1"/>
</dbReference>
<sequence>MQQIYAACLAAYNNGILHGEWIDATQDPDSIGHEIRLMLERSPIPGAEEYAIHDYDGFGGLDLGEYESLDDLNAIALALDDFPAVVVAHFHGQVDAQDLLETCQGHYIGSVAEESGEVNAYAAYILAEEDHFWEELPQQYRGHMRAIARSEALDRLLNCEVTALYEGAGTWHFVSNY</sequence>
<accession>A0A387H9H5</accession>
<organism evidence="1 2">
    <name type="scientific">Streptomyces hundungensis</name>
    <dbReference type="NCBI Taxonomy" id="1077946"/>
    <lineage>
        <taxon>Bacteria</taxon>
        <taxon>Bacillati</taxon>
        <taxon>Actinomycetota</taxon>
        <taxon>Actinomycetes</taxon>
        <taxon>Kitasatosporales</taxon>
        <taxon>Streptomycetaceae</taxon>
        <taxon>Streptomyces</taxon>
    </lineage>
</organism>
<dbReference type="OrthoDB" id="944647at2"/>
<name>A0A387H9H5_9ACTN</name>
<reference evidence="1 2" key="1">
    <citation type="submission" date="2018-10" db="EMBL/GenBank/DDBJ databases">
        <title>Relationship between Morphology and Antimicrobial Activity in Streptomyces.</title>
        <authorList>
            <person name="Kang H.J."/>
            <person name="Kim S.B."/>
        </authorList>
    </citation>
    <scope>NUCLEOTIDE SEQUENCE [LARGE SCALE GENOMIC DNA]</scope>
    <source>
        <strain evidence="1 2">BH38</strain>
    </source>
</reference>
<dbReference type="EMBL" id="CP032698">
    <property type="protein sequence ID" value="AYG80019.1"/>
    <property type="molecule type" value="Genomic_DNA"/>
</dbReference>
<dbReference type="Gene3D" id="3.10.20.480">
    <property type="entry name" value="Antirestriction protein ArdA, domain 1"/>
    <property type="match status" value="1"/>
</dbReference>
<keyword evidence="2" id="KW-1185">Reference proteome</keyword>
<dbReference type="Pfam" id="PF07275">
    <property type="entry name" value="ArdA"/>
    <property type="match status" value="1"/>
</dbReference>
<proteinExistence type="predicted"/>
<dbReference type="Proteomes" id="UP000271554">
    <property type="component" value="Chromosome"/>
</dbReference>
<evidence type="ECO:0000313" key="2">
    <source>
        <dbReference type="Proteomes" id="UP000271554"/>
    </source>
</evidence>
<dbReference type="KEGG" id="shun:DWB77_02139"/>
<protein>
    <recommendedName>
        <fullName evidence="3">Antirestriction protein ArdA</fullName>
    </recommendedName>
</protein>
<dbReference type="InterPro" id="IPR009899">
    <property type="entry name" value="ArdA"/>
</dbReference>
<gene>
    <name evidence="1" type="ORF">DWB77_02139</name>
</gene>
<dbReference type="AlphaFoldDB" id="A0A387H9H5"/>
<evidence type="ECO:0000313" key="1">
    <source>
        <dbReference type="EMBL" id="AYG80019.1"/>
    </source>
</evidence>